<dbReference type="SUPFAM" id="SSF56300">
    <property type="entry name" value="Metallo-dependent phosphatases"/>
    <property type="match status" value="1"/>
</dbReference>
<name>A0A9W7SUQ5_9PEZI</name>
<dbReference type="InterPro" id="IPR029052">
    <property type="entry name" value="Metallo-depent_PP-like"/>
</dbReference>
<dbReference type="PANTHER" id="PTHR37844">
    <property type="entry name" value="SER/THR PROTEIN PHOSPHATASE SUPERFAMILY (AFU_ORTHOLOGUE AFUA_1G14840)"/>
    <property type="match status" value="1"/>
</dbReference>
<organism evidence="1 2">
    <name type="scientific">Teratosphaeria destructans</name>
    <dbReference type="NCBI Taxonomy" id="418781"/>
    <lineage>
        <taxon>Eukaryota</taxon>
        <taxon>Fungi</taxon>
        <taxon>Dikarya</taxon>
        <taxon>Ascomycota</taxon>
        <taxon>Pezizomycotina</taxon>
        <taxon>Dothideomycetes</taxon>
        <taxon>Dothideomycetidae</taxon>
        <taxon>Mycosphaerellales</taxon>
        <taxon>Teratosphaeriaceae</taxon>
        <taxon>Teratosphaeria</taxon>
    </lineage>
</organism>
<reference evidence="1 2" key="2">
    <citation type="journal article" date="2021" name="Curr. Genet.">
        <title>Genetic response to nitrogen starvation in the aggressive Eucalyptus foliar pathogen Teratosphaeria destructans.</title>
        <authorList>
            <person name="Havenga M."/>
            <person name="Wingfield B.D."/>
            <person name="Wingfield M.J."/>
            <person name="Dreyer L.L."/>
            <person name="Roets F."/>
            <person name="Aylward J."/>
        </authorList>
    </citation>
    <scope>NUCLEOTIDE SEQUENCE [LARGE SCALE GENOMIC DNA]</scope>
    <source>
        <strain evidence="1">CMW44962</strain>
    </source>
</reference>
<dbReference type="AlphaFoldDB" id="A0A9W7SUQ5"/>
<dbReference type="PANTHER" id="PTHR37844:SF2">
    <property type="entry name" value="SER_THR PROTEIN PHOSPHATASE SUPERFAMILY (AFU_ORTHOLOGUE AFUA_1G14840)"/>
    <property type="match status" value="1"/>
</dbReference>
<gene>
    <name evidence="1" type="ORF">Tdes44962_MAKER02142</name>
</gene>
<sequence length="248" mass="28051">MALQILPDLHLESPKLYDIFPIAPKSPILALLGDIGTLGPHKTDLLSFLQTQLKQYQAVLFNFQNEVSQNASLGTFVLLDRASYQIPETKTMILGCSLFSCIPEEDAMEVEMRLNDFYSTEDWTVPQHNAAHTRDLQWLNEQVSVLEHLETIENIIILTHWSPSTEARAMDPKHKGSPITSAFSTDLTRELCFQSEKVKFWGFGHTHWNCDFGVERGGGKDALRLATNQRGYSFAQADSFAMDWTISL</sequence>
<reference evidence="1 2" key="1">
    <citation type="journal article" date="2018" name="IMA Fungus">
        <title>IMA Genome-F 10: Nine draft genome sequences of Claviceps purpurea s.lat., including C. arundinis, C. humidiphila, and C. cf. spartinae, pseudomolecules for the pitch canker pathogen Fusarium circinatum, draft genome of Davidsoniella eucalypti, Grosmannia galeiformis, Quambalaria eucalypti, and Teratosphaeria destructans.</title>
        <authorList>
            <person name="Wingfield B.D."/>
            <person name="Liu M."/>
            <person name="Nguyen H.D."/>
            <person name="Lane F.A."/>
            <person name="Morgan S.W."/>
            <person name="De Vos L."/>
            <person name="Wilken P.M."/>
            <person name="Duong T.A."/>
            <person name="Aylward J."/>
            <person name="Coetzee M.P."/>
            <person name="Dadej K."/>
            <person name="De Beer Z.W."/>
            <person name="Findlay W."/>
            <person name="Havenga M."/>
            <person name="Kolarik M."/>
            <person name="Menzies J.G."/>
            <person name="Naidoo K."/>
            <person name="Pochopski O."/>
            <person name="Shoukouhi P."/>
            <person name="Santana Q.C."/>
            <person name="Seifert K.A."/>
            <person name="Soal N."/>
            <person name="Steenkamp E.T."/>
            <person name="Tatham C.T."/>
            <person name="van der Nest M.A."/>
            <person name="Wingfield M.J."/>
        </authorList>
    </citation>
    <scope>NUCLEOTIDE SEQUENCE [LARGE SCALE GENOMIC DNA]</scope>
    <source>
        <strain evidence="1">CMW44962</strain>
    </source>
</reference>
<dbReference type="OrthoDB" id="550558at2759"/>
<comment type="caution">
    <text evidence="1">The sequence shown here is derived from an EMBL/GenBank/DDBJ whole genome shotgun (WGS) entry which is preliminary data.</text>
</comment>
<protein>
    <submittedName>
        <fullName evidence="1">Calcineurin-like phosphoesterase</fullName>
    </submittedName>
</protein>
<evidence type="ECO:0000313" key="2">
    <source>
        <dbReference type="Proteomes" id="UP001138500"/>
    </source>
</evidence>
<accession>A0A9W7SUQ5</accession>
<dbReference type="Proteomes" id="UP001138500">
    <property type="component" value="Unassembled WGS sequence"/>
</dbReference>
<evidence type="ECO:0000313" key="1">
    <source>
        <dbReference type="EMBL" id="KAH9831064.1"/>
    </source>
</evidence>
<dbReference type="EMBL" id="RIBY02001224">
    <property type="protein sequence ID" value="KAH9831064.1"/>
    <property type="molecule type" value="Genomic_DNA"/>
</dbReference>
<proteinExistence type="predicted"/>
<keyword evidence="2" id="KW-1185">Reference proteome</keyword>